<dbReference type="PROSITE" id="PS00107">
    <property type="entry name" value="PROTEIN_KINASE_ATP"/>
    <property type="match status" value="1"/>
</dbReference>
<keyword evidence="2" id="KW-0808">Transferase</keyword>
<protein>
    <submittedName>
        <fullName evidence="8">Serine/threonine protein kinase</fullName>
    </submittedName>
</protein>
<reference evidence="8" key="1">
    <citation type="journal article" date="2020" name="mSystems">
        <title>Genome- and Community-Level Interaction Insights into Carbon Utilization and Element Cycling Functions of Hydrothermarchaeota in Hydrothermal Sediment.</title>
        <authorList>
            <person name="Zhou Z."/>
            <person name="Liu Y."/>
            <person name="Xu W."/>
            <person name="Pan J."/>
            <person name="Luo Z.H."/>
            <person name="Li M."/>
        </authorList>
    </citation>
    <scope>NUCLEOTIDE SEQUENCE [LARGE SCALE GENOMIC DNA]</scope>
    <source>
        <strain evidence="8">SpSt-114</strain>
    </source>
</reference>
<evidence type="ECO:0000259" key="7">
    <source>
        <dbReference type="PROSITE" id="PS50011"/>
    </source>
</evidence>
<sequence length="271" mass="31207">MSLYKEGDILLGMYRVIDLIGEGNFGEVYKVEVLKGRYAGQIVALKVARDKTMLPYLWKEAQTHILFNHPHILTMQSYLYKKDRGELFLIYEFMDVGNLKHYVAKHGPLEEGEALKVIFQVAKGLEFLHNRGYIHGDIKPDNIFGKRVMKSILWKLGDFSLLRVRGYAGIIDIKGTVGYIAPEVFKNQIHRSSDIFSLGCVLYFTLTGKSPFDAEEEQEKLKRNKLVIYTMPEGISPKVQALLGLMLEKDHEKRFKTAKELINYMLSQRLL</sequence>
<feature type="binding site" evidence="6">
    <location>
        <position position="46"/>
    </location>
    <ligand>
        <name>ATP</name>
        <dbReference type="ChEBI" id="CHEBI:30616"/>
    </ligand>
</feature>
<keyword evidence="1 8" id="KW-0723">Serine/threonine-protein kinase</keyword>
<evidence type="ECO:0000313" key="8">
    <source>
        <dbReference type="EMBL" id="HHO73944.1"/>
    </source>
</evidence>
<comment type="caution">
    <text evidence="8">The sequence shown here is derived from an EMBL/GenBank/DDBJ whole genome shotgun (WGS) entry which is preliminary data.</text>
</comment>
<evidence type="ECO:0000256" key="1">
    <source>
        <dbReference type="ARBA" id="ARBA00022527"/>
    </source>
</evidence>
<keyword evidence="4 8" id="KW-0418">Kinase</keyword>
<gene>
    <name evidence="8" type="ORF">ENN04_04815</name>
</gene>
<dbReference type="GO" id="GO:0005524">
    <property type="term" value="F:ATP binding"/>
    <property type="evidence" value="ECO:0007669"/>
    <property type="project" value="UniProtKB-UniRule"/>
</dbReference>
<dbReference type="InterPro" id="IPR000719">
    <property type="entry name" value="Prot_kinase_dom"/>
</dbReference>
<dbReference type="PIRSF" id="PIRSF000654">
    <property type="entry name" value="Integrin-linked_kinase"/>
    <property type="match status" value="1"/>
</dbReference>
<evidence type="ECO:0000256" key="6">
    <source>
        <dbReference type="PROSITE-ProRule" id="PRU10141"/>
    </source>
</evidence>
<keyword evidence="5 6" id="KW-0067">ATP-binding</keyword>
<dbReference type="GO" id="GO:0004674">
    <property type="term" value="F:protein serine/threonine kinase activity"/>
    <property type="evidence" value="ECO:0007669"/>
    <property type="project" value="UniProtKB-KW"/>
</dbReference>
<evidence type="ECO:0000256" key="3">
    <source>
        <dbReference type="ARBA" id="ARBA00022741"/>
    </source>
</evidence>
<feature type="domain" description="Protein kinase" evidence="7">
    <location>
        <begin position="14"/>
        <end position="266"/>
    </location>
</feature>
<keyword evidence="3 6" id="KW-0547">Nucleotide-binding</keyword>
<dbReference type="SUPFAM" id="SSF56112">
    <property type="entry name" value="Protein kinase-like (PK-like)"/>
    <property type="match status" value="1"/>
</dbReference>
<dbReference type="PANTHER" id="PTHR24345">
    <property type="entry name" value="SERINE/THREONINE-PROTEIN KINASE PLK"/>
    <property type="match status" value="1"/>
</dbReference>
<dbReference type="InterPro" id="IPR011009">
    <property type="entry name" value="Kinase-like_dom_sf"/>
</dbReference>
<dbReference type="SMART" id="SM00220">
    <property type="entry name" value="S_TKc"/>
    <property type="match status" value="1"/>
</dbReference>
<name>A0A7C5SY79_9AQUI</name>
<dbReference type="CDD" id="cd14014">
    <property type="entry name" value="STKc_PknB_like"/>
    <property type="match status" value="1"/>
</dbReference>
<evidence type="ECO:0000256" key="4">
    <source>
        <dbReference type="ARBA" id="ARBA00022777"/>
    </source>
</evidence>
<dbReference type="PANTHER" id="PTHR24345:SF91">
    <property type="entry name" value="SERINE_THREONINE-PROTEIN KINASE PLK4"/>
    <property type="match status" value="1"/>
</dbReference>
<dbReference type="PROSITE" id="PS50011">
    <property type="entry name" value="PROTEIN_KINASE_DOM"/>
    <property type="match status" value="1"/>
</dbReference>
<dbReference type="AlphaFoldDB" id="A0A7C5SY79"/>
<proteinExistence type="predicted"/>
<dbReference type="InterPro" id="IPR017441">
    <property type="entry name" value="Protein_kinase_ATP_BS"/>
</dbReference>
<dbReference type="EMBL" id="DSAC01000058">
    <property type="protein sequence ID" value="HHO73944.1"/>
    <property type="molecule type" value="Genomic_DNA"/>
</dbReference>
<organism evidence="8">
    <name type="scientific">Thermocrinis ruber</name>
    <dbReference type="NCBI Taxonomy" id="75906"/>
    <lineage>
        <taxon>Bacteria</taxon>
        <taxon>Pseudomonadati</taxon>
        <taxon>Aquificota</taxon>
        <taxon>Aquificia</taxon>
        <taxon>Aquificales</taxon>
        <taxon>Aquificaceae</taxon>
        <taxon>Thermocrinis</taxon>
    </lineage>
</organism>
<accession>A0A7C5SY79</accession>
<dbReference type="Pfam" id="PF00069">
    <property type="entry name" value="Pkinase"/>
    <property type="match status" value="1"/>
</dbReference>
<dbReference type="Gene3D" id="1.10.510.10">
    <property type="entry name" value="Transferase(Phosphotransferase) domain 1"/>
    <property type="match status" value="1"/>
</dbReference>
<evidence type="ECO:0000256" key="5">
    <source>
        <dbReference type="ARBA" id="ARBA00022840"/>
    </source>
</evidence>
<evidence type="ECO:0000256" key="2">
    <source>
        <dbReference type="ARBA" id="ARBA00022679"/>
    </source>
</evidence>